<keyword evidence="2" id="KW-0560">Oxidoreductase</keyword>
<dbReference type="Gene3D" id="3.40.50.720">
    <property type="entry name" value="NAD(P)-binding Rossmann-like Domain"/>
    <property type="match status" value="1"/>
</dbReference>
<dbReference type="Pfam" id="PF13561">
    <property type="entry name" value="adh_short_C2"/>
    <property type="match status" value="1"/>
</dbReference>
<dbReference type="PANTHER" id="PTHR48107">
    <property type="entry name" value="NADPH-DEPENDENT ALDEHYDE REDUCTASE-LIKE PROTEIN, CHLOROPLASTIC-RELATED"/>
    <property type="match status" value="1"/>
</dbReference>
<dbReference type="Proteomes" id="UP001049176">
    <property type="component" value="Chromosome 3"/>
</dbReference>
<evidence type="ECO:0000313" key="4">
    <source>
        <dbReference type="Proteomes" id="UP001049176"/>
    </source>
</evidence>
<dbReference type="AlphaFoldDB" id="A0A9P7S449"/>
<dbReference type="PANTHER" id="PTHR48107:SF7">
    <property type="entry name" value="RE15974P"/>
    <property type="match status" value="1"/>
</dbReference>
<evidence type="ECO:0000313" key="3">
    <source>
        <dbReference type="EMBL" id="KAG7095109.1"/>
    </source>
</evidence>
<keyword evidence="4" id="KW-1185">Reference proteome</keyword>
<dbReference type="KEGG" id="more:E1B28_005894"/>
<dbReference type="RefSeq" id="XP_043011579.1">
    <property type="nucleotide sequence ID" value="XM_043150491.1"/>
</dbReference>
<accession>A0A9P7S449</accession>
<dbReference type="EMBL" id="CM032183">
    <property type="protein sequence ID" value="KAG7095109.1"/>
    <property type="molecule type" value="Genomic_DNA"/>
</dbReference>
<evidence type="ECO:0000256" key="2">
    <source>
        <dbReference type="ARBA" id="ARBA00023002"/>
    </source>
</evidence>
<sequence>MPGFKVLTSRFCHKLSHWPQRHVGPDDNLATSEGTRNAKSCDPSQSCCLEGAAKLQLQRLGHNVVVYTPVQERASVVVNYGHNPKPAADVVDYIKSLGRGDVIDGGKFLLNETLRIFGRLDILILNAGIMGSRALPDVDEAFFDAHFDANVKVPLFLVKEAVKLLPAPGGWIVFFSTSLTAASSVLPNALCYVTSKGAVEQIVRVLLKDLGQKGITVNTISPSPVDSPRFREGKPQHVIDTIAAQNPSHRLANPEDIAPVNL</sequence>
<evidence type="ECO:0000256" key="1">
    <source>
        <dbReference type="ARBA" id="ARBA00006484"/>
    </source>
</evidence>
<name>A0A9P7S449_9AGAR</name>
<dbReference type="GO" id="GO:0016614">
    <property type="term" value="F:oxidoreductase activity, acting on CH-OH group of donors"/>
    <property type="evidence" value="ECO:0007669"/>
    <property type="project" value="UniProtKB-ARBA"/>
</dbReference>
<proteinExistence type="inferred from homology"/>
<dbReference type="InterPro" id="IPR002347">
    <property type="entry name" value="SDR_fam"/>
</dbReference>
<dbReference type="SUPFAM" id="SSF51735">
    <property type="entry name" value="NAD(P)-binding Rossmann-fold domains"/>
    <property type="match status" value="1"/>
</dbReference>
<dbReference type="PRINTS" id="PR00081">
    <property type="entry name" value="GDHRDH"/>
</dbReference>
<comment type="similarity">
    <text evidence="1">Belongs to the short-chain dehydrogenases/reductases (SDR) family.</text>
</comment>
<evidence type="ECO:0008006" key="5">
    <source>
        <dbReference type="Google" id="ProtNLM"/>
    </source>
</evidence>
<dbReference type="OrthoDB" id="5327538at2759"/>
<organism evidence="3 4">
    <name type="scientific">Marasmius oreades</name>
    <name type="common">fairy-ring Marasmius</name>
    <dbReference type="NCBI Taxonomy" id="181124"/>
    <lineage>
        <taxon>Eukaryota</taxon>
        <taxon>Fungi</taxon>
        <taxon>Dikarya</taxon>
        <taxon>Basidiomycota</taxon>
        <taxon>Agaricomycotina</taxon>
        <taxon>Agaricomycetes</taxon>
        <taxon>Agaricomycetidae</taxon>
        <taxon>Agaricales</taxon>
        <taxon>Marasmiineae</taxon>
        <taxon>Marasmiaceae</taxon>
        <taxon>Marasmius</taxon>
    </lineage>
</organism>
<dbReference type="InterPro" id="IPR036291">
    <property type="entry name" value="NAD(P)-bd_dom_sf"/>
</dbReference>
<comment type="caution">
    <text evidence="3">The sequence shown here is derived from an EMBL/GenBank/DDBJ whole genome shotgun (WGS) entry which is preliminary data.</text>
</comment>
<gene>
    <name evidence="3" type="ORF">E1B28_005894</name>
</gene>
<dbReference type="GeneID" id="66074970"/>
<protein>
    <recommendedName>
        <fullName evidence="5">NAD(P)-binding protein</fullName>
    </recommendedName>
</protein>
<reference evidence="3" key="1">
    <citation type="journal article" date="2021" name="Genome Biol. Evol.">
        <title>The assembled and annotated genome of the fairy-ring fungus Marasmius oreades.</title>
        <authorList>
            <person name="Hiltunen M."/>
            <person name="Ament-Velasquez S.L."/>
            <person name="Johannesson H."/>
        </authorList>
    </citation>
    <scope>NUCLEOTIDE SEQUENCE</scope>
    <source>
        <strain evidence="3">03SP1</strain>
    </source>
</reference>